<keyword evidence="5" id="KW-1185">Reference proteome</keyword>
<comment type="similarity">
    <text evidence="3">Belongs to the gas vesicle GvpF/GvpL family.</text>
</comment>
<dbReference type="EMBL" id="BAAAND010000001">
    <property type="protein sequence ID" value="GAA1566712.1"/>
    <property type="molecule type" value="Genomic_DNA"/>
</dbReference>
<evidence type="ECO:0000256" key="2">
    <source>
        <dbReference type="ARBA" id="ARBA00035108"/>
    </source>
</evidence>
<comment type="subcellular location">
    <subcellularLocation>
        <location evidence="2">Gas vesicle</location>
    </subcellularLocation>
</comment>
<sequence>MTDELFYVYGVTYDDVGLPDDLQGLDDSPVDLVRSGRLAAVVSGLGTGHRLGRRRQLLAHSRVLDTVARQSPIVPLRFGTVVETRSAAVELLDAAEDRLVPLLDSLADTAQFTLHARYDEEKVLAEIVAEDPQIADLHRQTRGAADDTTLSARLRLGELVAAALEHKRAADAPVVLEPIAKHAVAHSVRRPTTDVERLVDAAFLVDHRQTQQFDQAAEAVARALHGRVRLQLVGPIAPYDFVTEL</sequence>
<proteinExistence type="inferred from homology"/>
<dbReference type="RefSeq" id="WP_344187710.1">
    <property type="nucleotide sequence ID" value="NZ_BAAAND010000001.1"/>
</dbReference>
<accession>A0ABP4NX94</accession>
<organism evidence="4 5">
    <name type="scientific">Kribbella karoonensis</name>
    <dbReference type="NCBI Taxonomy" id="324851"/>
    <lineage>
        <taxon>Bacteria</taxon>
        <taxon>Bacillati</taxon>
        <taxon>Actinomycetota</taxon>
        <taxon>Actinomycetes</taxon>
        <taxon>Propionibacteriales</taxon>
        <taxon>Kribbellaceae</taxon>
        <taxon>Kribbella</taxon>
    </lineage>
</organism>
<dbReference type="Proteomes" id="UP001500190">
    <property type="component" value="Unassembled WGS sequence"/>
</dbReference>
<dbReference type="PANTHER" id="PTHR36852:SF1">
    <property type="entry name" value="PROTEIN GVPL 2"/>
    <property type="match status" value="1"/>
</dbReference>
<evidence type="ECO:0000256" key="1">
    <source>
        <dbReference type="ARBA" id="ARBA00022987"/>
    </source>
</evidence>
<evidence type="ECO:0000313" key="5">
    <source>
        <dbReference type="Proteomes" id="UP001500190"/>
    </source>
</evidence>
<evidence type="ECO:0000313" key="4">
    <source>
        <dbReference type="EMBL" id="GAA1566712.1"/>
    </source>
</evidence>
<evidence type="ECO:0000256" key="3">
    <source>
        <dbReference type="ARBA" id="ARBA00035643"/>
    </source>
</evidence>
<dbReference type="InterPro" id="IPR009430">
    <property type="entry name" value="GvpL/GvpF"/>
</dbReference>
<reference evidence="5" key="1">
    <citation type="journal article" date="2019" name="Int. J. Syst. Evol. Microbiol.">
        <title>The Global Catalogue of Microorganisms (GCM) 10K type strain sequencing project: providing services to taxonomists for standard genome sequencing and annotation.</title>
        <authorList>
            <consortium name="The Broad Institute Genomics Platform"/>
            <consortium name="The Broad Institute Genome Sequencing Center for Infectious Disease"/>
            <person name="Wu L."/>
            <person name="Ma J."/>
        </authorList>
    </citation>
    <scope>NUCLEOTIDE SEQUENCE [LARGE SCALE GENOMIC DNA]</scope>
    <source>
        <strain evidence="5">JCM 14304</strain>
    </source>
</reference>
<keyword evidence="1" id="KW-0304">Gas vesicle</keyword>
<name>A0ABP4NX94_9ACTN</name>
<gene>
    <name evidence="4" type="ORF">GCM10009742_05250</name>
</gene>
<dbReference type="Pfam" id="PF06386">
    <property type="entry name" value="GvpL_GvpF"/>
    <property type="match status" value="1"/>
</dbReference>
<comment type="caution">
    <text evidence="4">The sequence shown here is derived from an EMBL/GenBank/DDBJ whole genome shotgun (WGS) entry which is preliminary data.</text>
</comment>
<dbReference type="PANTHER" id="PTHR36852">
    <property type="entry name" value="PROTEIN GVPL 2"/>
    <property type="match status" value="1"/>
</dbReference>
<protein>
    <submittedName>
        <fullName evidence="4">GvpL/GvpF family gas vesicle protein</fullName>
    </submittedName>
</protein>